<evidence type="ECO:0000313" key="5">
    <source>
        <dbReference type="Proteomes" id="UP001209257"/>
    </source>
</evidence>
<feature type="domain" description="Glycosyltransferase 2-like" evidence="2">
    <location>
        <begin position="6"/>
        <end position="105"/>
    </location>
</feature>
<dbReference type="Pfam" id="PF02709">
    <property type="entry name" value="Glyco_transf_7C"/>
    <property type="match status" value="1"/>
</dbReference>
<evidence type="ECO:0000259" key="3">
    <source>
        <dbReference type="Pfam" id="PF02709"/>
    </source>
</evidence>
<feature type="domain" description="Galactosyltransferase C-terminal" evidence="3">
    <location>
        <begin position="151"/>
        <end position="195"/>
    </location>
</feature>
<evidence type="ECO:0000256" key="1">
    <source>
        <dbReference type="ARBA" id="ARBA00022679"/>
    </source>
</evidence>
<sequence>MQPTFSVVTIVKDRVPQLANLIASIEQSSYQPSEVIVVWMRPPCKASLLTSTRFTLIHKFVSGETLPIAKARNRGITACSNSTFVYVDVDCLVAPTLFEHMLAVCEPGSLVSTPVAYLPCVPTQVNYADLARQASPAGLGAATGRNFSTRAFAMQLDDFQAVGGFDEQYIGYGVSDADFATRCEQHKLVFLQVPQGVLHQYHERFDPPVNHLFDIVNNAASYRARWGSYPMQHQLEKFAQAGWINADFSETGLRICRVPTAKEMQQFVSAAVC</sequence>
<dbReference type="Gene3D" id="3.90.550.10">
    <property type="entry name" value="Spore Coat Polysaccharide Biosynthesis Protein SpsA, Chain A"/>
    <property type="match status" value="1"/>
</dbReference>
<dbReference type="SUPFAM" id="SSF53448">
    <property type="entry name" value="Nucleotide-diphospho-sugar transferases"/>
    <property type="match status" value="1"/>
</dbReference>
<gene>
    <name evidence="4" type="ORF">OCL06_01885</name>
</gene>
<organism evidence="4 5">
    <name type="scientific">Alteromonas salexigens</name>
    <dbReference type="NCBI Taxonomy" id="2982530"/>
    <lineage>
        <taxon>Bacteria</taxon>
        <taxon>Pseudomonadati</taxon>
        <taxon>Pseudomonadota</taxon>
        <taxon>Gammaproteobacteria</taxon>
        <taxon>Alteromonadales</taxon>
        <taxon>Alteromonadaceae</taxon>
        <taxon>Alteromonas/Salinimonas group</taxon>
        <taxon>Alteromonas</taxon>
    </lineage>
</organism>
<dbReference type="EMBL" id="JAOTJC010000004">
    <property type="protein sequence ID" value="MCU7553343.1"/>
    <property type="molecule type" value="Genomic_DNA"/>
</dbReference>
<evidence type="ECO:0000259" key="2">
    <source>
        <dbReference type="Pfam" id="PF00535"/>
    </source>
</evidence>
<reference evidence="5" key="1">
    <citation type="submission" date="2023-07" db="EMBL/GenBank/DDBJ databases">
        <title>Study on multiphase classification of strain Alteromonas salexigens isolated from the Yellow Sea.</title>
        <authorList>
            <person name="Sun L."/>
        </authorList>
    </citation>
    <scope>NUCLEOTIDE SEQUENCE [LARGE SCALE GENOMIC DNA]</scope>
    <source>
        <strain evidence="5">ASW11-19</strain>
    </source>
</reference>
<accession>A0ABT2VKL6</accession>
<comment type="caution">
    <text evidence="4">The sequence shown here is derived from an EMBL/GenBank/DDBJ whole genome shotgun (WGS) entry which is preliminary data.</text>
</comment>
<dbReference type="InterPro" id="IPR050834">
    <property type="entry name" value="Glycosyltransf_2"/>
</dbReference>
<protein>
    <submittedName>
        <fullName evidence="4">Glycosyltransferase family 2 protein</fullName>
    </submittedName>
</protein>
<dbReference type="Pfam" id="PF00535">
    <property type="entry name" value="Glycos_transf_2"/>
    <property type="match status" value="1"/>
</dbReference>
<dbReference type="RefSeq" id="WP_262992048.1">
    <property type="nucleotide sequence ID" value="NZ_JAOTJC010000004.1"/>
</dbReference>
<dbReference type="InterPro" id="IPR001173">
    <property type="entry name" value="Glyco_trans_2-like"/>
</dbReference>
<dbReference type="PANTHER" id="PTHR43685">
    <property type="entry name" value="GLYCOSYLTRANSFERASE"/>
    <property type="match status" value="1"/>
</dbReference>
<dbReference type="InterPro" id="IPR029044">
    <property type="entry name" value="Nucleotide-diphossugar_trans"/>
</dbReference>
<proteinExistence type="predicted"/>
<keyword evidence="1" id="KW-0808">Transferase</keyword>
<evidence type="ECO:0000313" key="4">
    <source>
        <dbReference type="EMBL" id="MCU7553343.1"/>
    </source>
</evidence>
<dbReference type="Proteomes" id="UP001209257">
    <property type="component" value="Unassembled WGS sequence"/>
</dbReference>
<keyword evidence="5" id="KW-1185">Reference proteome</keyword>
<dbReference type="PANTHER" id="PTHR43685:SF3">
    <property type="entry name" value="SLR2126 PROTEIN"/>
    <property type="match status" value="1"/>
</dbReference>
<name>A0ABT2VKL6_9ALTE</name>
<dbReference type="InterPro" id="IPR027791">
    <property type="entry name" value="Galactosyl_T_C"/>
</dbReference>